<dbReference type="eggNOG" id="COG2972">
    <property type="taxonomic scope" value="Bacteria"/>
</dbReference>
<reference evidence="3 4" key="1">
    <citation type="journal article" date="2012" name="J. Bacteriol.">
        <title>Genome Sequence of Fibrella aestuarina BUZ 2T, a Filamentous Marine Bacterium.</title>
        <authorList>
            <person name="Filippini M."/>
            <person name="Qi W."/>
            <person name="Blom J."/>
            <person name="Goesmann A."/>
            <person name="Smits T.H."/>
            <person name="Bagheri H.C."/>
        </authorList>
    </citation>
    <scope>NUCLEOTIDE SEQUENCE [LARGE SCALE GENOMIC DNA]</scope>
    <source>
        <strain evidence="4">BUZ 2T</strain>
    </source>
</reference>
<feature type="transmembrane region" description="Helical" evidence="1">
    <location>
        <begin position="47"/>
        <end position="67"/>
    </location>
</feature>
<sequence>MPPLPTYLSRLYHTIRHDPLRRYIYLLLWPWFIPVVSYLIFGDALLAGWQPFLSGVAVVLLLSTLANEVDTAALLRIIHRFPGFDQTVWRLVSMVIAFSVLNCLLAEVSLRVFEATHFLGYRANADTHKWTQAFVFISGVVAAGLVESAYAFTQWRTHQSDRQSLEQDNLRIQLDSLRSRINPHFLFNSLNSVSSLIADDPKQAEALVDELSKVYRYMLQANQKPLVELGAEVRFIQSYARLLDARYGAALQLRLAIHPAANGLLLPSLSLQLLLDHICQHNALTAARPLTIQIETSGGGRLWVRHNRQPRTILIDRQLPGLDAIAARYDWLGSEQILVDETDRQVTVALPLLPADTAPPPLSTVQATDLPVE</sequence>
<evidence type="ECO:0000313" key="3">
    <source>
        <dbReference type="EMBL" id="CCH03130.1"/>
    </source>
</evidence>
<dbReference type="InterPro" id="IPR050640">
    <property type="entry name" value="Bact_2-comp_sensor_kinase"/>
</dbReference>
<evidence type="ECO:0000256" key="1">
    <source>
        <dbReference type="SAM" id="Phobius"/>
    </source>
</evidence>
<dbReference type="AlphaFoldDB" id="I0KG77"/>
<dbReference type="HOGENOM" id="CLU_020473_0_2_10"/>
<dbReference type="GO" id="GO:0000155">
    <property type="term" value="F:phosphorelay sensor kinase activity"/>
    <property type="evidence" value="ECO:0007669"/>
    <property type="project" value="InterPro"/>
</dbReference>
<feature type="transmembrane region" description="Helical" evidence="1">
    <location>
        <begin position="130"/>
        <end position="152"/>
    </location>
</feature>
<keyword evidence="4" id="KW-1185">Reference proteome</keyword>
<accession>I0KG77</accession>
<feature type="domain" description="Signal transduction histidine kinase internal region" evidence="2">
    <location>
        <begin position="173"/>
        <end position="250"/>
    </location>
</feature>
<dbReference type="KEGG" id="fae:FAES_5131"/>
<keyword evidence="1" id="KW-1133">Transmembrane helix</keyword>
<name>I0KG77_9BACT</name>
<dbReference type="STRING" id="1166018.FAES_5131"/>
<dbReference type="RefSeq" id="WP_015334229.1">
    <property type="nucleotide sequence ID" value="NC_020054.1"/>
</dbReference>
<keyword evidence="1" id="KW-0472">Membrane</keyword>
<dbReference type="PANTHER" id="PTHR34220">
    <property type="entry name" value="SENSOR HISTIDINE KINASE YPDA"/>
    <property type="match status" value="1"/>
</dbReference>
<dbReference type="GO" id="GO:0016020">
    <property type="term" value="C:membrane"/>
    <property type="evidence" value="ECO:0007669"/>
    <property type="project" value="InterPro"/>
</dbReference>
<feature type="transmembrane region" description="Helical" evidence="1">
    <location>
        <begin position="23"/>
        <end position="41"/>
    </location>
</feature>
<keyword evidence="1" id="KW-0812">Transmembrane</keyword>
<dbReference type="EMBL" id="HE796683">
    <property type="protein sequence ID" value="CCH03130.1"/>
    <property type="molecule type" value="Genomic_DNA"/>
</dbReference>
<organism evidence="3 4">
    <name type="scientific">Fibrella aestuarina BUZ 2</name>
    <dbReference type="NCBI Taxonomy" id="1166018"/>
    <lineage>
        <taxon>Bacteria</taxon>
        <taxon>Pseudomonadati</taxon>
        <taxon>Bacteroidota</taxon>
        <taxon>Cytophagia</taxon>
        <taxon>Cytophagales</taxon>
        <taxon>Spirosomataceae</taxon>
        <taxon>Fibrella</taxon>
    </lineage>
</organism>
<gene>
    <name evidence="3" type="ORF">FAES_5131</name>
</gene>
<dbReference type="InterPro" id="IPR010559">
    <property type="entry name" value="Sig_transdc_His_kin_internal"/>
</dbReference>
<evidence type="ECO:0000313" key="4">
    <source>
        <dbReference type="Proteomes" id="UP000011058"/>
    </source>
</evidence>
<protein>
    <submittedName>
        <fullName evidence="3">Sensor protein lytS</fullName>
    </submittedName>
</protein>
<feature type="transmembrane region" description="Helical" evidence="1">
    <location>
        <begin position="88"/>
        <end position="110"/>
    </location>
</feature>
<dbReference type="PANTHER" id="PTHR34220:SF7">
    <property type="entry name" value="SENSOR HISTIDINE KINASE YPDA"/>
    <property type="match status" value="1"/>
</dbReference>
<evidence type="ECO:0000259" key="2">
    <source>
        <dbReference type="Pfam" id="PF06580"/>
    </source>
</evidence>
<dbReference type="OrthoDB" id="927174at2"/>
<proteinExistence type="predicted"/>
<dbReference type="Pfam" id="PF06580">
    <property type="entry name" value="His_kinase"/>
    <property type="match status" value="1"/>
</dbReference>
<dbReference type="Proteomes" id="UP000011058">
    <property type="component" value="Chromosome"/>
</dbReference>